<reference evidence="2" key="1">
    <citation type="submission" date="2014-09" db="EMBL/GenBank/DDBJ databases">
        <authorList>
            <person name="Magalhaes I.L.F."/>
            <person name="Oliveira U."/>
            <person name="Santos F.R."/>
            <person name="Vidigal T.H.D.A."/>
            <person name="Brescovit A.D."/>
            <person name="Santos A.J."/>
        </authorList>
    </citation>
    <scope>NUCLEOTIDE SEQUENCE</scope>
    <source>
        <tissue evidence="2">Shoot tissue taken approximately 20 cm above the soil surface</tissue>
    </source>
</reference>
<name>A0A0A9D330_ARUDO</name>
<reference evidence="2" key="2">
    <citation type="journal article" date="2015" name="Data Brief">
        <title>Shoot transcriptome of the giant reed, Arundo donax.</title>
        <authorList>
            <person name="Barrero R.A."/>
            <person name="Guerrero F.D."/>
            <person name="Moolhuijzen P."/>
            <person name="Goolsby J.A."/>
            <person name="Tidwell J."/>
            <person name="Bellgard S.E."/>
            <person name="Bellgard M.I."/>
        </authorList>
    </citation>
    <scope>NUCLEOTIDE SEQUENCE</scope>
    <source>
        <tissue evidence="2">Shoot tissue taken approximately 20 cm above the soil surface</tissue>
    </source>
</reference>
<evidence type="ECO:0000313" key="2">
    <source>
        <dbReference type="EMBL" id="JAD80060.1"/>
    </source>
</evidence>
<evidence type="ECO:0000256" key="1">
    <source>
        <dbReference type="SAM" id="MobiDB-lite"/>
    </source>
</evidence>
<accession>A0A0A9D330</accession>
<organism evidence="2">
    <name type="scientific">Arundo donax</name>
    <name type="common">Giant reed</name>
    <name type="synonym">Donax arundinaceus</name>
    <dbReference type="NCBI Taxonomy" id="35708"/>
    <lineage>
        <taxon>Eukaryota</taxon>
        <taxon>Viridiplantae</taxon>
        <taxon>Streptophyta</taxon>
        <taxon>Embryophyta</taxon>
        <taxon>Tracheophyta</taxon>
        <taxon>Spermatophyta</taxon>
        <taxon>Magnoliopsida</taxon>
        <taxon>Liliopsida</taxon>
        <taxon>Poales</taxon>
        <taxon>Poaceae</taxon>
        <taxon>PACMAD clade</taxon>
        <taxon>Arundinoideae</taxon>
        <taxon>Arundineae</taxon>
        <taxon>Arundo</taxon>
    </lineage>
</organism>
<protein>
    <submittedName>
        <fullName evidence="2">Uncharacterized protein</fullName>
    </submittedName>
</protein>
<dbReference type="EMBL" id="GBRH01217835">
    <property type="protein sequence ID" value="JAD80060.1"/>
    <property type="molecule type" value="Transcribed_RNA"/>
</dbReference>
<dbReference type="AlphaFoldDB" id="A0A0A9D330"/>
<feature type="region of interest" description="Disordered" evidence="1">
    <location>
        <begin position="197"/>
        <end position="321"/>
    </location>
</feature>
<sequence length="321" mass="34327">MQSLTIRVSTSHWGTFSPPFLRTSGKRTASSAAAGWRLQRSNAAERRTDEAGLQRSSNFGRITEHSTSDGPFPCILSSSSNKFESRTLRVSSSACHGSTRLSTASAFPDSIQRSCKSFATRWAAKTDSTITISFCRARALCTTVFLSGGAGGGGTHPASCISESSSCSKTNVSNPSSSKPCPTPAPRVPLVIALRQSTGSHGRTGRARAAASLSHGGGSWNPSRNSSEATPRTPSSLGNPSSRWRAPRRAQRSCRTGGPERTRAARERRRCGSRKPAEEERKERAWDWRKGGRVWKRMAGGSEAGSVGAGERRRRRSAAAG</sequence>
<feature type="compositionally biased region" description="Basic and acidic residues" evidence="1">
    <location>
        <begin position="275"/>
        <end position="290"/>
    </location>
</feature>
<feature type="compositionally biased region" description="Basic residues" evidence="1">
    <location>
        <begin position="312"/>
        <end position="321"/>
    </location>
</feature>
<feature type="compositionally biased region" description="Polar residues" evidence="1">
    <location>
        <begin position="220"/>
        <end position="242"/>
    </location>
</feature>
<proteinExistence type="predicted"/>